<gene>
    <name evidence="2" type="ORF">NAEGRDRAFT_66378</name>
</gene>
<protein>
    <submittedName>
        <fullName evidence="2">Predicted protein</fullName>
    </submittedName>
</protein>
<dbReference type="VEuPathDB" id="AmoebaDB:NAEGRDRAFT_66378"/>
<dbReference type="EMBL" id="GG738862">
    <property type="protein sequence ID" value="EFC45557.1"/>
    <property type="molecule type" value="Genomic_DNA"/>
</dbReference>
<dbReference type="Proteomes" id="UP000006671">
    <property type="component" value="Unassembled WGS sequence"/>
</dbReference>
<evidence type="ECO:0000313" key="2">
    <source>
        <dbReference type="EMBL" id="EFC45557.1"/>
    </source>
</evidence>
<sequence length="342" mass="39425">MFKVTVNDDNSDELKNETIVTYLNHERLSYDVVSNILIFPPHNYDIISVTFDFEREFNQLLNYESNNATYSSAQDTANNANNKLGDVESLETNAEIFYHVFKEDETKVFSNEKVLLRVLQSNNNKEREELLSNYRHLLNFHQLRMITEEENEEIIQVIHKPIGQLEERDIMVELTPYSSISQRMNPLDAQVNDKFYSDDEFSEFSEGGSYDVVDLLSSTGSETDSSEEGIVSNNKNGEIGEHCSSDFPFFDSDLFSNYLETLQTDKHVILRFDENSGTDFKTRSSLLGSRDVEINKNELNKLEDLFFASEKPIIKKLREDKVLYHLLLVALCRDIGLSAIVN</sequence>
<keyword evidence="3" id="KW-1185">Reference proteome</keyword>
<evidence type="ECO:0000313" key="3">
    <source>
        <dbReference type="Proteomes" id="UP000006671"/>
    </source>
</evidence>
<evidence type="ECO:0000256" key="1">
    <source>
        <dbReference type="SAM" id="MobiDB-lite"/>
    </source>
</evidence>
<dbReference type="GeneID" id="8858757"/>
<dbReference type="InParanoid" id="D2VBY2"/>
<name>D2VBY2_NAEGR</name>
<dbReference type="KEGG" id="ngr:NAEGRDRAFT_66378"/>
<reference evidence="2 3" key="1">
    <citation type="journal article" date="2010" name="Cell">
        <title>The genome of Naegleria gruberi illuminates early eukaryotic versatility.</title>
        <authorList>
            <person name="Fritz-Laylin L.K."/>
            <person name="Prochnik S.E."/>
            <person name="Ginger M.L."/>
            <person name="Dacks J.B."/>
            <person name="Carpenter M.L."/>
            <person name="Field M.C."/>
            <person name="Kuo A."/>
            <person name="Paredez A."/>
            <person name="Chapman J."/>
            <person name="Pham J."/>
            <person name="Shu S."/>
            <person name="Neupane R."/>
            <person name="Cipriano M."/>
            <person name="Mancuso J."/>
            <person name="Tu H."/>
            <person name="Salamov A."/>
            <person name="Lindquist E."/>
            <person name="Shapiro H."/>
            <person name="Lucas S."/>
            <person name="Grigoriev I.V."/>
            <person name="Cande W.Z."/>
            <person name="Fulton C."/>
            <person name="Rokhsar D.S."/>
            <person name="Dawson S.C."/>
        </authorList>
    </citation>
    <scope>NUCLEOTIDE SEQUENCE [LARGE SCALE GENOMIC DNA]</scope>
    <source>
        <strain evidence="2 3">NEG-M</strain>
    </source>
</reference>
<feature type="region of interest" description="Disordered" evidence="1">
    <location>
        <begin position="218"/>
        <end position="237"/>
    </location>
</feature>
<dbReference type="AlphaFoldDB" id="D2VBY2"/>
<proteinExistence type="predicted"/>
<organism evidence="3">
    <name type="scientific">Naegleria gruberi</name>
    <name type="common">Amoeba</name>
    <dbReference type="NCBI Taxonomy" id="5762"/>
    <lineage>
        <taxon>Eukaryota</taxon>
        <taxon>Discoba</taxon>
        <taxon>Heterolobosea</taxon>
        <taxon>Tetramitia</taxon>
        <taxon>Eutetramitia</taxon>
        <taxon>Vahlkampfiidae</taxon>
        <taxon>Naegleria</taxon>
    </lineage>
</organism>
<accession>D2VBY2</accession>
<dbReference type="RefSeq" id="XP_002678301.1">
    <property type="nucleotide sequence ID" value="XM_002678255.1"/>
</dbReference>